<dbReference type="STRING" id="2015173.A0A026WW48"/>
<evidence type="ECO:0000256" key="8">
    <source>
        <dbReference type="ARBA" id="ARBA00048679"/>
    </source>
</evidence>
<dbReference type="InterPro" id="IPR017441">
    <property type="entry name" value="Protein_kinase_ATP_BS"/>
</dbReference>
<dbReference type="Gene3D" id="1.10.510.10">
    <property type="entry name" value="Transferase(Phosphotransferase) domain 1"/>
    <property type="match status" value="1"/>
</dbReference>
<keyword evidence="14" id="KW-1185">Reference proteome</keyword>
<dbReference type="InterPro" id="IPR011009">
    <property type="entry name" value="Kinase-like_dom_sf"/>
</dbReference>
<dbReference type="PANTHER" id="PTHR44329">
    <property type="entry name" value="SERINE/THREONINE-PROTEIN KINASE TNNI3K-RELATED"/>
    <property type="match status" value="1"/>
</dbReference>
<feature type="domain" description="Protein kinase" evidence="11">
    <location>
        <begin position="65"/>
        <end position="310"/>
    </location>
</feature>
<dbReference type="Proteomes" id="UP000053097">
    <property type="component" value="Unassembled WGS sequence"/>
</dbReference>
<evidence type="ECO:0000256" key="10">
    <source>
        <dbReference type="RuleBase" id="RU000304"/>
    </source>
</evidence>
<reference evidence="13" key="3">
    <citation type="submission" date="2018-07" db="EMBL/GenBank/DDBJ databases">
        <authorList>
            <person name="Mckenzie S.K."/>
            <person name="Kronauer D.J.C."/>
        </authorList>
    </citation>
    <scope>NUCLEOTIDE SEQUENCE</scope>
    <source>
        <strain evidence="13">Clonal line C1</strain>
    </source>
</reference>
<evidence type="ECO:0000256" key="1">
    <source>
        <dbReference type="ARBA" id="ARBA00012513"/>
    </source>
</evidence>
<sequence length="312" mass="34633">MASPRRLMPTLKHLSPRPLENVLNVRALSSPKTPSDRQVKNEKLLSPFNIDTPNRMRILKDGLPRKHRPVLGTGASGTVYKALYKGNQVAAKVIQRKQNEVVNAERHAAALRHANIVRILNIEEGSSLSLITMELCGTSLQDRLQESALPRDGRVSVWSDIACALQFCHNSGVIHADVKATNILMTANGRAKLTDFGSSMLIDEPHVSVKPQGTPGYAAPEVLRGDAPTFAADIYSLGIVAWQMLSREVPFHGLHIHTIIYLSAKGTRPKDDLDDEFDGRYRELFRATWSQNIADRPSLSEIISRLNLLIDR</sequence>
<evidence type="ECO:0000313" key="15">
    <source>
        <dbReference type="Proteomes" id="UP000279307"/>
    </source>
</evidence>
<dbReference type="PROSITE" id="PS00108">
    <property type="entry name" value="PROTEIN_KINASE_ST"/>
    <property type="match status" value="1"/>
</dbReference>
<dbReference type="OrthoDB" id="4062651at2759"/>
<evidence type="ECO:0000256" key="7">
    <source>
        <dbReference type="ARBA" id="ARBA00047899"/>
    </source>
</evidence>
<evidence type="ECO:0000256" key="9">
    <source>
        <dbReference type="PROSITE-ProRule" id="PRU10141"/>
    </source>
</evidence>
<keyword evidence="3" id="KW-0808">Transferase</keyword>
<dbReference type="PROSITE" id="PS00107">
    <property type="entry name" value="PROTEIN_KINASE_ATP"/>
    <property type="match status" value="1"/>
</dbReference>
<reference evidence="12 14" key="1">
    <citation type="journal article" date="2014" name="Curr. Biol.">
        <title>The genome of the clonal raider ant Cerapachys biroi.</title>
        <authorList>
            <person name="Oxley P.R."/>
            <person name="Ji L."/>
            <person name="Fetter-Pruneda I."/>
            <person name="McKenzie S.K."/>
            <person name="Li C."/>
            <person name="Hu H."/>
            <person name="Zhang G."/>
            <person name="Kronauer D.J."/>
        </authorList>
    </citation>
    <scope>NUCLEOTIDE SEQUENCE [LARGE SCALE GENOMIC DNA]</scope>
</reference>
<comment type="catalytic activity">
    <reaction evidence="8">
        <text>L-seryl-[protein] + ATP = O-phospho-L-seryl-[protein] + ADP + H(+)</text>
        <dbReference type="Rhea" id="RHEA:17989"/>
        <dbReference type="Rhea" id="RHEA-COMP:9863"/>
        <dbReference type="Rhea" id="RHEA-COMP:11604"/>
        <dbReference type="ChEBI" id="CHEBI:15378"/>
        <dbReference type="ChEBI" id="CHEBI:29999"/>
        <dbReference type="ChEBI" id="CHEBI:30616"/>
        <dbReference type="ChEBI" id="CHEBI:83421"/>
        <dbReference type="ChEBI" id="CHEBI:456216"/>
        <dbReference type="EC" id="2.7.11.1"/>
    </reaction>
</comment>
<keyword evidence="5 12" id="KW-0418">Kinase</keyword>
<reference evidence="13 15" key="2">
    <citation type="journal article" date="2018" name="Genome Res.">
        <title>The genomic architecture and molecular evolution of ant odorant receptors.</title>
        <authorList>
            <person name="McKenzie S.K."/>
            <person name="Kronauer D.J.C."/>
        </authorList>
    </citation>
    <scope>NUCLEOTIDE SEQUENCE [LARGE SCALE GENOMIC DNA]</scope>
    <source>
        <strain evidence="13">Clonal line C1</strain>
    </source>
</reference>
<dbReference type="SUPFAM" id="SSF56112">
    <property type="entry name" value="Protein kinase-like (PK-like)"/>
    <property type="match status" value="1"/>
</dbReference>
<feature type="binding site" evidence="9">
    <location>
        <position position="92"/>
    </location>
    <ligand>
        <name>ATP</name>
        <dbReference type="ChEBI" id="CHEBI:30616"/>
    </ligand>
</feature>
<dbReference type="Proteomes" id="UP000279307">
    <property type="component" value="Chromosome 11"/>
</dbReference>
<protein>
    <recommendedName>
        <fullName evidence="1">non-specific serine/threonine protein kinase</fullName>
        <ecNumber evidence="1">2.7.11.1</ecNumber>
    </recommendedName>
</protein>
<comment type="catalytic activity">
    <reaction evidence="7">
        <text>L-threonyl-[protein] + ATP = O-phospho-L-threonyl-[protein] + ADP + H(+)</text>
        <dbReference type="Rhea" id="RHEA:46608"/>
        <dbReference type="Rhea" id="RHEA-COMP:11060"/>
        <dbReference type="Rhea" id="RHEA-COMP:11605"/>
        <dbReference type="ChEBI" id="CHEBI:15378"/>
        <dbReference type="ChEBI" id="CHEBI:30013"/>
        <dbReference type="ChEBI" id="CHEBI:30616"/>
        <dbReference type="ChEBI" id="CHEBI:61977"/>
        <dbReference type="ChEBI" id="CHEBI:456216"/>
        <dbReference type="EC" id="2.7.11.1"/>
    </reaction>
</comment>
<keyword evidence="6 9" id="KW-0067">ATP-binding</keyword>
<gene>
    <name evidence="13" type="ORF">DMN91_010606</name>
    <name evidence="12" type="ORF">X777_13399</name>
</gene>
<evidence type="ECO:0000259" key="11">
    <source>
        <dbReference type="PROSITE" id="PS50011"/>
    </source>
</evidence>
<name>A0A026WW48_OOCBI</name>
<accession>A0A026WW48</accession>
<dbReference type="PANTHER" id="PTHR44329:SF285">
    <property type="entry name" value="V-MOS MOLONEY MURINE SARCOMA VIRAL ONCO HOMOLOG"/>
    <property type="match status" value="1"/>
</dbReference>
<dbReference type="InterPro" id="IPR008271">
    <property type="entry name" value="Ser/Thr_kinase_AS"/>
</dbReference>
<dbReference type="GO" id="GO:0005524">
    <property type="term" value="F:ATP binding"/>
    <property type="evidence" value="ECO:0007669"/>
    <property type="project" value="UniProtKB-UniRule"/>
</dbReference>
<dbReference type="InterPro" id="IPR051681">
    <property type="entry name" value="Ser/Thr_Kinases-Pseudokinases"/>
</dbReference>
<dbReference type="SMART" id="SM00220">
    <property type="entry name" value="S_TKc"/>
    <property type="match status" value="1"/>
</dbReference>
<organism evidence="12 14">
    <name type="scientific">Ooceraea biroi</name>
    <name type="common">Clonal raider ant</name>
    <name type="synonym">Cerapachys biroi</name>
    <dbReference type="NCBI Taxonomy" id="2015173"/>
    <lineage>
        <taxon>Eukaryota</taxon>
        <taxon>Metazoa</taxon>
        <taxon>Ecdysozoa</taxon>
        <taxon>Arthropoda</taxon>
        <taxon>Hexapoda</taxon>
        <taxon>Insecta</taxon>
        <taxon>Pterygota</taxon>
        <taxon>Neoptera</taxon>
        <taxon>Endopterygota</taxon>
        <taxon>Hymenoptera</taxon>
        <taxon>Apocrita</taxon>
        <taxon>Aculeata</taxon>
        <taxon>Formicoidea</taxon>
        <taxon>Formicidae</taxon>
        <taxon>Dorylinae</taxon>
        <taxon>Ooceraea</taxon>
    </lineage>
</organism>
<dbReference type="Gene3D" id="3.30.200.20">
    <property type="entry name" value="Phosphorylase Kinase, domain 1"/>
    <property type="match status" value="1"/>
</dbReference>
<dbReference type="AlphaFoldDB" id="A0A026WW48"/>
<proteinExistence type="inferred from homology"/>
<evidence type="ECO:0000313" key="13">
    <source>
        <dbReference type="EMBL" id="RLU16538.1"/>
    </source>
</evidence>
<keyword evidence="4 9" id="KW-0547">Nucleotide-binding</keyword>
<evidence type="ECO:0000256" key="6">
    <source>
        <dbReference type="ARBA" id="ARBA00022840"/>
    </source>
</evidence>
<dbReference type="EC" id="2.7.11.1" evidence="1"/>
<dbReference type="GO" id="GO:0004674">
    <property type="term" value="F:protein serine/threonine kinase activity"/>
    <property type="evidence" value="ECO:0007669"/>
    <property type="project" value="UniProtKB-KW"/>
</dbReference>
<dbReference type="PROSITE" id="PS50011">
    <property type="entry name" value="PROTEIN_KINASE_DOM"/>
    <property type="match status" value="1"/>
</dbReference>
<evidence type="ECO:0000256" key="4">
    <source>
        <dbReference type="ARBA" id="ARBA00022741"/>
    </source>
</evidence>
<evidence type="ECO:0000313" key="12">
    <source>
        <dbReference type="EMBL" id="EZA60310.1"/>
    </source>
</evidence>
<dbReference type="Pfam" id="PF00069">
    <property type="entry name" value="Pkinase"/>
    <property type="match status" value="1"/>
</dbReference>
<dbReference type="EMBL" id="QOIP01000011">
    <property type="protein sequence ID" value="RLU16538.1"/>
    <property type="molecule type" value="Genomic_DNA"/>
</dbReference>
<comment type="similarity">
    <text evidence="10">Belongs to the protein kinase superfamily.</text>
</comment>
<dbReference type="OMA" id="LSWCSID"/>
<keyword evidence="2 10" id="KW-0723">Serine/threonine-protein kinase</keyword>
<dbReference type="InterPro" id="IPR000719">
    <property type="entry name" value="Prot_kinase_dom"/>
</dbReference>
<evidence type="ECO:0000256" key="5">
    <source>
        <dbReference type="ARBA" id="ARBA00022777"/>
    </source>
</evidence>
<evidence type="ECO:0000256" key="3">
    <source>
        <dbReference type="ARBA" id="ARBA00022679"/>
    </source>
</evidence>
<evidence type="ECO:0000256" key="2">
    <source>
        <dbReference type="ARBA" id="ARBA00022527"/>
    </source>
</evidence>
<dbReference type="EMBL" id="KK107078">
    <property type="protein sequence ID" value="EZA60310.1"/>
    <property type="molecule type" value="Genomic_DNA"/>
</dbReference>
<evidence type="ECO:0000313" key="14">
    <source>
        <dbReference type="Proteomes" id="UP000053097"/>
    </source>
</evidence>